<dbReference type="Pfam" id="PF06694">
    <property type="entry name" value="Plant_NMP1"/>
    <property type="match status" value="1"/>
</dbReference>
<dbReference type="GO" id="GO:0051225">
    <property type="term" value="P:spindle assembly"/>
    <property type="evidence" value="ECO:0007669"/>
    <property type="project" value="TreeGrafter"/>
</dbReference>
<proteinExistence type="predicted"/>
<evidence type="ECO:0000313" key="3">
    <source>
        <dbReference type="Proteomes" id="UP000735302"/>
    </source>
</evidence>
<dbReference type="GO" id="GO:0051011">
    <property type="term" value="F:microtubule minus-end binding"/>
    <property type="evidence" value="ECO:0007669"/>
    <property type="project" value="InterPro"/>
</dbReference>
<feature type="coiled-coil region" evidence="1">
    <location>
        <begin position="199"/>
        <end position="226"/>
    </location>
</feature>
<comment type="caution">
    <text evidence="2">The sequence shown here is derived from an EMBL/GenBank/DDBJ whole genome shotgun (WGS) entry which is preliminary data.</text>
</comment>
<name>A0AAV3Y1U3_9GAST</name>
<evidence type="ECO:0000256" key="1">
    <source>
        <dbReference type="SAM" id="Coils"/>
    </source>
</evidence>
<sequence length="358" mass="40858">MAEAVKNEFASSVTKRLKSLNCDYIEGMDDASVVDLIINPGKGRFYLLQWLFTRYDSKLATLLNPPQETARNDSTLQRLLTAAFSMCLCRLDDTDLIKGETPLSKQISFIDKLLDLVCTRERSYVPETSFDQSSASQRDSYMDAIVGQEGFLYMLEDGVDLLPRDIRAEVERDWVHTGWNKDTSRNPPLPNLQDLMTKSQDLSVELEKHNLTLTRLKEEVTVQEENHHPEIVSLNHVLCLALRELSQLSQGFSQCYQANVSQWCHRPPPHLADLGPAFHRVHGQLSKFTKMLEDLKAIRQHTSQLNKRIREKPENFPGNLVNASKEASEKFESCLTVLEEALHRCTTDFKSRPPLLTV</sequence>
<protein>
    <submittedName>
        <fullName evidence="2">Haus augmin-like complex subunit 7</fullName>
    </submittedName>
</protein>
<dbReference type="InterPro" id="IPR029711">
    <property type="entry name" value="Haus7-like"/>
</dbReference>
<organism evidence="2 3">
    <name type="scientific">Plakobranchus ocellatus</name>
    <dbReference type="NCBI Taxonomy" id="259542"/>
    <lineage>
        <taxon>Eukaryota</taxon>
        <taxon>Metazoa</taxon>
        <taxon>Spiralia</taxon>
        <taxon>Lophotrochozoa</taxon>
        <taxon>Mollusca</taxon>
        <taxon>Gastropoda</taxon>
        <taxon>Heterobranchia</taxon>
        <taxon>Euthyneura</taxon>
        <taxon>Panpulmonata</taxon>
        <taxon>Sacoglossa</taxon>
        <taxon>Placobranchoidea</taxon>
        <taxon>Plakobranchidae</taxon>
        <taxon>Plakobranchus</taxon>
    </lineage>
</organism>
<keyword evidence="3" id="KW-1185">Reference proteome</keyword>
<dbReference type="EMBL" id="BLXT01000368">
    <property type="protein sequence ID" value="GFN76207.1"/>
    <property type="molecule type" value="Genomic_DNA"/>
</dbReference>
<dbReference type="GO" id="GO:0031023">
    <property type="term" value="P:microtubule organizing center organization"/>
    <property type="evidence" value="ECO:0007669"/>
    <property type="project" value="TreeGrafter"/>
</dbReference>
<dbReference type="InterPro" id="IPR010604">
    <property type="entry name" value="Plant_AUG7"/>
</dbReference>
<dbReference type="PANTHER" id="PTHR14352">
    <property type="entry name" value="HAUS AUGMIN-LIKE COMPLEX SUBUNIT 7"/>
    <property type="match status" value="1"/>
</dbReference>
<keyword evidence="1" id="KW-0175">Coiled coil</keyword>
<gene>
    <name evidence="2" type="ORF">PoB_000271300</name>
</gene>
<dbReference type="Proteomes" id="UP000735302">
    <property type="component" value="Unassembled WGS sequence"/>
</dbReference>
<reference evidence="2 3" key="1">
    <citation type="journal article" date="2021" name="Elife">
        <title>Chloroplast acquisition without the gene transfer in kleptoplastic sea slugs, Plakobranchus ocellatus.</title>
        <authorList>
            <person name="Maeda T."/>
            <person name="Takahashi S."/>
            <person name="Yoshida T."/>
            <person name="Shimamura S."/>
            <person name="Takaki Y."/>
            <person name="Nagai Y."/>
            <person name="Toyoda A."/>
            <person name="Suzuki Y."/>
            <person name="Arimoto A."/>
            <person name="Ishii H."/>
            <person name="Satoh N."/>
            <person name="Nishiyama T."/>
            <person name="Hasebe M."/>
            <person name="Maruyama T."/>
            <person name="Minagawa J."/>
            <person name="Obokata J."/>
            <person name="Shigenobu S."/>
        </authorList>
    </citation>
    <scope>NUCLEOTIDE SEQUENCE [LARGE SCALE GENOMIC DNA]</scope>
</reference>
<dbReference type="GO" id="GO:0070652">
    <property type="term" value="C:HAUS complex"/>
    <property type="evidence" value="ECO:0007669"/>
    <property type="project" value="TreeGrafter"/>
</dbReference>
<dbReference type="AlphaFoldDB" id="A0AAV3Y1U3"/>
<accession>A0AAV3Y1U3</accession>
<dbReference type="PANTHER" id="PTHR14352:SF2">
    <property type="entry name" value="HAUS AUGMIN-LIKE COMPLEX SUBUNIT 7"/>
    <property type="match status" value="1"/>
</dbReference>
<evidence type="ECO:0000313" key="2">
    <source>
        <dbReference type="EMBL" id="GFN76207.1"/>
    </source>
</evidence>